<feature type="active site" description="O-(5'-phospho-DNA)-serine intermediate" evidence="6 7">
    <location>
        <position position="26"/>
    </location>
</feature>
<reference evidence="9 10" key="1">
    <citation type="submission" date="2016-10" db="EMBL/GenBank/DDBJ databases">
        <authorList>
            <person name="de Groot N.N."/>
        </authorList>
    </citation>
    <scope>NUCLEOTIDE SEQUENCE [LARGE SCALE GENOMIC DNA]</scope>
    <source>
        <strain evidence="9 10">Nm24</strain>
    </source>
</reference>
<dbReference type="PROSITE" id="PS00397">
    <property type="entry name" value="RECOMBINASES_1"/>
    <property type="match status" value="1"/>
</dbReference>
<evidence type="ECO:0000259" key="8">
    <source>
        <dbReference type="PROSITE" id="PS51736"/>
    </source>
</evidence>
<dbReference type="InterPro" id="IPR050639">
    <property type="entry name" value="SSR_resolvase"/>
</dbReference>
<dbReference type="Gene3D" id="1.10.10.60">
    <property type="entry name" value="Homeodomain-like"/>
    <property type="match status" value="1"/>
</dbReference>
<evidence type="ECO:0000256" key="5">
    <source>
        <dbReference type="ARBA" id="ARBA00023172"/>
    </source>
</evidence>
<dbReference type="GO" id="GO:0003677">
    <property type="term" value="F:DNA binding"/>
    <property type="evidence" value="ECO:0007669"/>
    <property type="project" value="UniProtKB-KW"/>
</dbReference>
<dbReference type="PROSITE" id="PS51736">
    <property type="entry name" value="RECOMBINASES_3"/>
    <property type="match status" value="1"/>
</dbReference>
<dbReference type="GO" id="GO:0000150">
    <property type="term" value="F:DNA strand exchange activity"/>
    <property type="evidence" value="ECO:0007669"/>
    <property type="project" value="UniProtKB-KW"/>
</dbReference>
<evidence type="ECO:0000256" key="4">
    <source>
        <dbReference type="ARBA" id="ARBA00023125"/>
    </source>
</evidence>
<dbReference type="SUPFAM" id="SSF53041">
    <property type="entry name" value="Resolvase-like"/>
    <property type="match status" value="1"/>
</dbReference>
<dbReference type="InterPro" id="IPR006118">
    <property type="entry name" value="Recombinase_CS"/>
</dbReference>
<organism evidence="9 10">
    <name type="scientific">Nitrosomonas eutropha</name>
    <dbReference type="NCBI Taxonomy" id="916"/>
    <lineage>
        <taxon>Bacteria</taxon>
        <taxon>Pseudomonadati</taxon>
        <taxon>Pseudomonadota</taxon>
        <taxon>Betaproteobacteria</taxon>
        <taxon>Nitrosomonadales</taxon>
        <taxon>Nitrosomonadaceae</taxon>
        <taxon>Nitrosomonas</taxon>
    </lineage>
</organism>
<keyword evidence="3" id="KW-0230">DNA invertase</keyword>
<proteinExistence type="inferred from homology"/>
<dbReference type="Gene3D" id="3.40.50.1390">
    <property type="entry name" value="Resolvase, N-terminal catalytic domain"/>
    <property type="match status" value="1"/>
</dbReference>
<dbReference type="CDD" id="cd03768">
    <property type="entry name" value="SR_ResInv"/>
    <property type="match status" value="1"/>
</dbReference>
<evidence type="ECO:0000256" key="3">
    <source>
        <dbReference type="ARBA" id="ARBA00023100"/>
    </source>
</evidence>
<dbReference type="GO" id="GO:0015074">
    <property type="term" value="P:DNA integration"/>
    <property type="evidence" value="ECO:0007669"/>
    <property type="project" value="UniProtKB-KW"/>
</dbReference>
<dbReference type="AlphaFoldDB" id="A0A1I7F4H3"/>
<dbReference type="FunFam" id="3.40.50.1390:FF:000001">
    <property type="entry name" value="DNA recombinase"/>
    <property type="match status" value="1"/>
</dbReference>
<keyword evidence="4" id="KW-0238">DNA-binding</keyword>
<accession>A0A1I7F4H3</accession>
<evidence type="ECO:0000313" key="9">
    <source>
        <dbReference type="EMBL" id="SFU31063.1"/>
    </source>
</evidence>
<feature type="domain" description="Resolvase/invertase-type recombinase catalytic" evidence="8">
    <location>
        <begin position="18"/>
        <end position="151"/>
    </location>
</feature>
<name>A0A1I7F4H3_9PROT</name>
<keyword evidence="2" id="KW-0229">DNA integration</keyword>
<dbReference type="PANTHER" id="PTHR30461">
    <property type="entry name" value="DNA-INVERTASE FROM LAMBDOID PROPHAGE"/>
    <property type="match status" value="1"/>
</dbReference>
<dbReference type="PROSITE" id="PS00398">
    <property type="entry name" value="RECOMBINASES_2"/>
    <property type="match status" value="1"/>
</dbReference>
<keyword evidence="5" id="KW-0233">DNA recombination</keyword>
<dbReference type="Pfam" id="PF00239">
    <property type="entry name" value="Resolvase"/>
    <property type="match status" value="1"/>
</dbReference>
<evidence type="ECO:0000256" key="1">
    <source>
        <dbReference type="ARBA" id="ARBA00009913"/>
    </source>
</evidence>
<dbReference type="Proteomes" id="UP000183926">
    <property type="component" value="Unassembled WGS sequence"/>
</dbReference>
<protein>
    <submittedName>
        <fullName evidence="9">Site-specific DNA recombinase</fullName>
    </submittedName>
</protein>
<comment type="similarity">
    <text evidence="1">Belongs to the site-specific recombinase resolvase family.</text>
</comment>
<evidence type="ECO:0000313" key="10">
    <source>
        <dbReference type="Proteomes" id="UP000183926"/>
    </source>
</evidence>
<evidence type="ECO:0000256" key="2">
    <source>
        <dbReference type="ARBA" id="ARBA00022908"/>
    </source>
</evidence>
<dbReference type="SMART" id="SM00857">
    <property type="entry name" value="Resolvase"/>
    <property type="match status" value="1"/>
</dbReference>
<dbReference type="PANTHER" id="PTHR30461:SF2">
    <property type="entry name" value="SERINE RECOMBINASE PINE-RELATED"/>
    <property type="match status" value="1"/>
</dbReference>
<gene>
    <name evidence="9" type="ORF">SAMN05216339_101278</name>
</gene>
<evidence type="ECO:0000256" key="7">
    <source>
        <dbReference type="PROSITE-ProRule" id="PRU10137"/>
    </source>
</evidence>
<dbReference type="InterPro" id="IPR006119">
    <property type="entry name" value="Resolv_N"/>
</dbReference>
<dbReference type="EMBL" id="FPBL01000001">
    <property type="protein sequence ID" value="SFU31063.1"/>
    <property type="molecule type" value="Genomic_DNA"/>
</dbReference>
<dbReference type="InterPro" id="IPR036162">
    <property type="entry name" value="Resolvase-like_N_sf"/>
</dbReference>
<sequence length="199" mass="22405">MALHAMRVAAQQGARQRMKVGYARVSTEDQSLDAQRDQLRADGCSEIFEEKITSKKDRRPALDQALALLQPGDTLVVWKLDRLGRSVKHLTTLLHDLERRGVCFRSISDGIDTGTPTGKLLFHVLGAIAEFEAALVSERIKIGLQAAKQRGKQLGRPRRLEAHQVRQAEMLRTRENLTYEDIATQLKVGRTTLWRAGIR</sequence>
<evidence type="ECO:0000256" key="6">
    <source>
        <dbReference type="PIRSR" id="PIRSR606118-50"/>
    </source>
</evidence>